<evidence type="ECO:0000313" key="7">
    <source>
        <dbReference type="EMBL" id="QUV93017.1"/>
    </source>
</evidence>
<dbReference type="PROSITE" id="PS51128">
    <property type="entry name" value="ZF_DKSA_2"/>
    <property type="match status" value="1"/>
</dbReference>
<sequence length="116" mass="13320">MDADFLSQQREKLLQKRRELQLALNLTPHDESSEEVKDPLDAAVTYANRELAARQAEQYRQLLQDVEDALERIADGTYGICQGSGEEIPRKRLEAIPWARYTAAYQEKIERGLVSE</sequence>
<keyword evidence="3" id="KW-0862">Zinc</keyword>
<evidence type="ECO:0000259" key="6">
    <source>
        <dbReference type="Pfam" id="PF01258"/>
    </source>
</evidence>
<dbReference type="InterPro" id="IPR000962">
    <property type="entry name" value="Znf_DskA_TraR"/>
</dbReference>
<reference evidence="7 8" key="1">
    <citation type="submission" date="2021-03" db="EMBL/GenBank/DDBJ databases">
        <title>Genomic and phenotypic characterization of Chloracidobacterium isolates provides evidence for multiple species.</title>
        <authorList>
            <person name="Saini M.K."/>
            <person name="Costas A.M.G."/>
            <person name="Tank M."/>
            <person name="Bryant D.A."/>
        </authorList>
    </citation>
    <scope>NUCLEOTIDE SEQUENCE [LARGE SCALE GENOMIC DNA]</scope>
    <source>
        <strain evidence="7 8">N</strain>
    </source>
</reference>
<dbReference type="EMBL" id="CP072642">
    <property type="protein sequence ID" value="QUV93017.1"/>
    <property type="molecule type" value="Genomic_DNA"/>
</dbReference>
<gene>
    <name evidence="7" type="ORF">J8C05_06405</name>
</gene>
<evidence type="ECO:0000256" key="5">
    <source>
        <dbReference type="SAM" id="Coils"/>
    </source>
</evidence>
<evidence type="ECO:0000256" key="2">
    <source>
        <dbReference type="ARBA" id="ARBA00022771"/>
    </source>
</evidence>
<feature type="zinc finger region" description="dksA C4-type" evidence="4">
    <location>
        <begin position="81"/>
        <end position="105"/>
    </location>
</feature>
<evidence type="ECO:0000313" key="8">
    <source>
        <dbReference type="Proteomes" id="UP000677668"/>
    </source>
</evidence>
<dbReference type="Pfam" id="PF01258">
    <property type="entry name" value="zf-dskA_traR"/>
    <property type="match status" value="1"/>
</dbReference>
<evidence type="ECO:0000256" key="1">
    <source>
        <dbReference type="ARBA" id="ARBA00022723"/>
    </source>
</evidence>
<dbReference type="Gene3D" id="1.20.120.910">
    <property type="entry name" value="DksA, coiled-coil domain"/>
    <property type="match status" value="1"/>
</dbReference>
<dbReference type="PANTHER" id="PTHR33823:SF4">
    <property type="entry name" value="GENERAL STRESS PROTEIN 16O"/>
    <property type="match status" value="1"/>
</dbReference>
<dbReference type="PANTHER" id="PTHR33823">
    <property type="entry name" value="RNA POLYMERASE-BINDING TRANSCRIPTION FACTOR DKSA-RELATED"/>
    <property type="match status" value="1"/>
</dbReference>
<keyword evidence="1" id="KW-0479">Metal-binding</keyword>
<feature type="domain" description="Zinc finger DksA/TraR C4-type" evidence="6">
    <location>
        <begin position="76"/>
        <end position="111"/>
    </location>
</feature>
<dbReference type="SUPFAM" id="SSF109635">
    <property type="entry name" value="DnaK suppressor protein DksA, alpha-hairpin domain"/>
    <property type="match status" value="1"/>
</dbReference>
<dbReference type="RefSeq" id="WP_211421442.1">
    <property type="nucleotide sequence ID" value="NZ_CP072642.1"/>
</dbReference>
<evidence type="ECO:0000256" key="4">
    <source>
        <dbReference type="PROSITE-ProRule" id="PRU00510"/>
    </source>
</evidence>
<dbReference type="SUPFAM" id="SSF57716">
    <property type="entry name" value="Glucocorticoid receptor-like (DNA-binding domain)"/>
    <property type="match status" value="1"/>
</dbReference>
<organism evidence="7 8">
    <name type="scientific">Chloracidobacterium sp. N</name>
    <dbReference type="NCBI Taxonomy" id="2821540"/>
    <lineage>
        <taxon>Bacteria</taxon>
        <taxon>Pseudomonadati</taxon>
        <taxon>Acidobacteriota</taxon>
        <taxon>Terriglobia</taxon>
        <taxon>Terriglobales</taxon>
        <taxon>Acidobacteriaceae</taxon>
        <taxon>Chloracidobacterium</taxon>
        <taxon>Chloracidobacterium aggregatum</taxon>
    </lineage>
</organism>
<feature type="coiled-coil region" evidence="5">
    <location>
        <begin position="49"/>
        <end position="76"/>
    </location>
</feature>
<accession>A0ABX8AXH3</accession>
<dbReference type="InterPro" id="IPR037187">
    <property type="entry name" value="DnaK_N"/>
</dbReference>
<protein>
    <submittedName>
        <fullName evidence="7">TraR/DksA family transcriptional regulator</fullName>
    </submittedName>
</protein>
<keyword evidence="2" id="KW-0863">Zinc-finger</keyword>
<dbReference type="Proteomes" id="UP000677668">
    <property type="component" value="Chromosome 1"/>
</dbReference>
<evidence type="ECO:0000256" key="3">
    <source>
        <dbReference type="ARBA" id="ARBA00022833"/>
    </source>
</evidence>
<proteinExistence type="predicted"/>
<keyword evidence="8" id="KW-1185">Reference proteome</keyword>
<keyword evidence="5" id="KW-0175">Coiled coil</keyword>
<name>A0ABX8AXH3_9BACT</name>